<name>A0A6C0DTZ1_9ZZZZ</name>
<evidence type="ECO:0000313" key="1">
    <source>
        <dbReference type="EMBL" id="QHT20426.1"/>
    </source>
</evidence>
<accession>A0A6C0DTZ1</accession>
<protein>
    <submittedName>
        <fullName evidence="1">Uncharacterized protein</fullName>
    </submittedName>
</protein>
<organism evidence="1">
    <name type="scientific">viral metagenome</name>
    <dbReference type="NCBI Taxonomy" id="1070528"/>
    <lineage>
        <taxon>unclassified sequences</taxon>
        <taxon>metagenomes</taxon>
        <taxon>organismal metagenomes</taxon>
    </lineage>
</organism>
<dbReference type="AlphaFoldDB" id="A0A6C0DTZ1"/>
<proteinExistence type="predicted"/>
<sequence length="183" mass="21121">MLLSIPYQALEIGNIHLTPFQADKYGKAVARLSYKDNSIDFQDVSILSPSIKVIDYNPENSRLRIDLSDQFNFQVKLNTLQEYLVSTFYVHQQSFLNQKNYTHENIRELFHFLLDGTILCLYIFPTSIIKKADGTMCKVSDLIKGDMIRCVIRLQGISQVRGKYGIRLRLQHSIPSIWSITSD</sequence>
<dbReference type="EMBL" id="MN739677">
    <property type="protein sequence ID" value="QHT20426.1"/>
    <property type="molecule type" value="Genomic_DNA"/>
</dbReference>
<reference evidence="1" key="1">
    <citation type="journal article" date="2020" name="Nature">
        <title>Giant virus diversity and host interactions through global metagenomics.</title>
        <authorList>
            <person name="Schulz F."/>
            <person name="Roux S."/>
            <person name="Paez-Espino D."/>
            <person name="Jungbluth S."/>
            <person name="Walsh D.A."/>
            <person name="Denef V.J."/>
            <person name="McMahon K.D."/>
            <person name="Konstantinidis K.T."/>
            <person name="Eloe-Fadrosh E.A."/>
            <person name="Kyrpides N.C."/>
            <person name="Woyke T."/>
        </authorList>
    </citation>
    <scope>NUCLEOTIDE SEQUENCE</scope>
    <source>
        <strain evidence="1">GVMAG-M-3300023174-60</strain>
    </source>
</reference>